<dbReference type="InterPro" id="IPR002686">
    <property type="entry name" value="Transposase_17"/>
</dbReference>
<keyword evidence="3" id="KW-1185">Reference proteome</keyword>
<dbReference type="SMART" id="SM01321">
    <property type="entry name" value="Y1_Tnp"/>
    <property type="match status" value="1"/>
</dbReference>
<protein>
    <submittedName>
        <fullName evidence="2">Transposase IS200-family protein</fullName>
    </submittedName>
</protein>
<evidence type="ECO:0000313" key="2">
    <source>
        <dbReference type="EMBL" id="EFH81795.1"/>
    </source>
</evidence>
<dbReference type="GO" id="GO:0006313">
    <property type="term" value="P:DNA transposition"/>
    <property type="evidence" value="ECO:0007669"/>
    <property type="project" value="InterPro"/>
</dbReference>
<dbReference type="InterPro" id="IPR036515">
    <property type="entry name" value="Transposase_17_sf"/>
</dbReference>
<dbReference type="GO" id="GO:0003677">
    <property type="term" value="F:DNA binding"/>
    <property type="evidence" value="ECO:0007669"/>
    <property type="project" value="InterPro"/>
</dbReference>
<gene>
    <name evidence="2" type="ORF">Krac_2544</name>
</gene>
<dbReference type="InParanoid" id="D6TZ05"/>
<dbReference type="Proteomes" id="UP000004508">
    <property type="component" value="Unassembled WGS sequence"/>
</dbReference>
<organism evidence="2 3">
    <name type="scientific">Ktedonobacter racemifer DSM 44963</name>
    <dbReference type="NCBI Taxonomy" id="485913"/>
    <lineage>
        <taxon>Bacteria</taxon>
        <taxon>Bacillati</taxon>
        <taxon>Chloroflexota</taxon>
        <taxon>Ktedonobacteria</taxon>
        <taxon>Ktedonobacterales</taxon>
        <taxon>Ktedonobacteraceae</taxon>
        <taxon>Ktedonobacter</taxon>
    </lineage>
</organism>
<dbReference type="EMBL" id="ADVG01000004">
    <property type="protein sequence ID" value="EFH81795.1"/>
    <property type="molecule type" value="Genomic_DNA"/>
</dbReference>
<comment type="caution">
    <text evidence="2">The sequence shown here is derived from an EMBL/GenBank/DDBJ whole genome shotgun (WGS) entry which is preliminary data.</text>
</comment>
<dbReference type="SUPFAM" id="SSF143422">
    <property type="entry name" value="Transposase IS200-like"/>
    <property type="match status" value="1"/>
</dbReference>
<dbReference type="PANTHER" id="PTHR33360">
    <property type="entry name" value="TRANSPOSASE FOR INSERTION SEQUENCE ELEMENT IS200"/>
    <property type="match status" value="1"/>
</dbReference>
<dbReference type="NCBIfam" id="NF033573">
    <property type="entry name" value="transpos_IS200"/>
    <property type="match status" value="1"/>
</dbReference>
<accession>D6TZ05</accession>
<evidence type="ECO:0000313" key="3">
    <source>
        <dbReference type="Proteomes" id="UP000004508"/>
    </source>
</evidence>
<reference evidence="2 3" key="1">
    <citation type="journal article" date="2011" name="Stand. Genomic Sci.">
        <title>Non-contiguous finished genome sequence and contextual data of the filamentous soil bacterium Ktedonobacter racemifer type strain (SOSP1-21).</title>
        <authorList>
            <person name="Chang Y.J."/>
            <person name="Land M."/>
            <person name="Hauser L."/>
            <person name="Chertkov O."/>
            <person name="Del Rio T.G."/>
            <person name="Nolan M."/>
            <person name="Copeland A."/>
            <person name="Tice H."/>
            <person name="Cheng J.F."/>
            <person name="Lucas S."/>
            <person name="Han C."/>
            <person name="Goodwin L."/>
            <person name="Pitluck S."/>
            <person name="Ivanova N."/>
            <person name="Ovchinikova G."/>
            <person name="Pati A."/>
            <person name="Chen A."/>
            <person name="Palaniappan K."/>
            <person name="Mavromatis K."/>
            <person name="Liolios K."/>
            <person name="Brettin T."/>
            <person name="Fiebig A."/>
            <person name="Rohde M."/>
            <person name="Abt B."/>
            <person name="Goker M."/>
            <person name="Detter J.C."/>
            <person name="Woyke T."/>
            <person name="Bristow J."/>
            <person name="Eisen J.A."/>
            <person name="Markowitz V."/>
            <person name="Hugenholtz P."/>
            <person name="Kyrpides N.C."/>
            <person name="Klenk H.P."/>
            <person name="Lapidus A."/>
        </authorList>
    </citation>
    <scope>NUCLEOTIDE SEQUENCE [LARGE SCALE GENOMIC DNA]</scope>
    <source>
        <strain evidence="3">DSM 44963</strain>
    </source>
</reference>
<proteinExistence type="predicted"/>
<name>D6TZ05_KTERA</name>
<dbReference type="PANTHER" id="PTHR33360:SF2">
    <property type="entry name" value="TRANSPOSASE FOR INSERTION SEQUENCE ELEMENT IS200"/>
    <property type="match status" value="1"/>
</dbReference>
<dbReference type="Gene3D" id="3.30.70.1290">
    <property type="entry name" value="Transposase IS200-like"/>
    <property type="match status" value="1"/>
</dbReference>
<dbReference type="Pfam" id="PF01797">
    <property type="entry name" value="Y1_Tnp"/>
    <property type="match status" value="1"/>
</dbReference>
<evidence type="ECO:0000259" key="1">
    <source>
        <dbReference type="SMART" id="SM01321"/>
    </source>
</evidence>
<dbReference type="STRING" id="485913.Krac_2544"/>
<dbReference type="eggNOG" id="COG1943">
    <property type="taxonomic scope" value="Bacteria"/>
</dbReference>
<feature type="domain" description="Transposase IS200-like" evidence="1">
    <location>
        <begin position="2"/>
        <end position="102"/>
    </location>
</feature>
<dbReference type="AlphaFoldDB" id="D6TZ05"/>
<dbReference type="GO" id="GO:0004803">
    <property type="term" value="F:transposase activity"/>
    <property type="evidence" value="ECO:0007669"/>
    <property type="project" value="InterPro"/>
</dbReference>
<sequence length="103" mass="12315">MRSGDETKRIFEVIATQSDVSFETMEVDKDHIHCLVKSEPRIAPLAIVRRLKQESTLQLWQMYEDELRRHFWKERTFWSDGYFCRTVGDASQGTRRQYIEDQG</sequence>